<protein>
    <recommendedName>
        <fullName evidence="3">phosphatidylserine decarboxylase</fullName>
        <ecNumber evidence="3">4.1.1.65</ecNumber>
    </recommendedName>
</protein>
<accession>A0A3B0ZLE9</accession>
<dbReference type="NCBIfam" id="TIGR00163">
    <property type="entry name" value="PS_decarb"/>
    <property type="match status" value="1"/>
</dbReference>
<evidence type="ECO:0000256" key="1">
    <source>
        <dbReference type="ARBA" id="ARBA00001928"/>
    </source>
</evidence>
<comment type="pathway">
    <text evidence="13">Phospholipid metabolism; phosphatidylethanolamine biosynthesis.</text>
</comment>
<evidence type="ECO:0000313" key="14">
    <source>
        <dbReference type="EMBL" id="VAW82174.1"/>
    </source>
</evidence>
<evidence type="ECO:0000256" key="12">
    <source>
        <dbReference type="ARBA" id="ARBA00023317"/>
    </source>
</evidence>
<evidence type="ECO:0000256" key="8">
    <source>
        <dbReference type="ARBA" id="ARBA00023136"/>
    </source>
</evidence>
<dbReference type="EMBL" id="UOFL01000238">
    <property type="protein sequence ID" value="VAW82174.1"/>
    <property type="molecule type" value="Genomic_DNA"/>
</dbReference>
<dbReference type="InterPro" id="IPR033178">
    <property type="entry name" value="PSD_type1_pro"/>
</dbReference>
<keyword evidence="6" id="KW-0210">Decarboxylase</keyword>
<evidence type="ECO:0000256" key="9">
    <source>
        <dbReference type="ARBA" id="ARBA00023209"/>
    </source>
</evidence>
<dbReference type="GO" id="GO:0004609">
    <property type="term" value="F:phosphatidylserine decarboxylase activity"/>
    <property type="evidence" value="ECO:0007669"/>
    <property type="project" value="UniProtKB-EC"/>
</dbReference>
<keyword evidence="11" id="KW-1208">Phospholipid metabolism</keyword>
<evidence type="ECO:0000256" key="2">
    <source>
        <dbReference type="ARBA" id="ARBA00005189"/>
    </source>
</evidence>
<dbReference type="UniPathway" id="UPA00558"/>
<keyword evidence="8" id="KW-0472">Membrane</keyword>
<organism evidence="14">
    <name type="scientific">hydrothermal vent metagenome</name>
    <dbReference type="NCBI Taxonomy" id="652676"/>
    <lineage>
        <taxon>unclassified sequences</taxon>
        <taxon>metagenomes</taxon>
        <taxon>ecological metagenomes</taxon>
    </lineage>
</organism>
<dbReference type="HAMAP" id="MF_00662">
    <property type="entry name" value="PS_decarb_PSD_B_type1"/>
    <property type="match status" value="1"/>
</dbReference>
<evidence type="ECO:0000256" key="7">
    <source>
        <dbReference type="ARBA" id="ARBA00023098"/>
    </source>
</evidence>
<evidence type="ECO:0000256" key="10">
    <source>
        <dbReference type="ARBA" id="ARBA00023239"/>
    </source>
</evidence>
<evidence type="ECO:0000256" key="5">
    <source>
        <dbReference type="ARBA" id="ARBA00022516"/>
    </source>
</evidence>
<comment type="cofactor">
    <cofactor evidence="1">
        <name>pyruvate</name>
        <dbReference type="ChEBI" id="CHEBI:15361"/>
    </cofactor>
</comment>
<dbReference type="InterPro" id="IPR033177">
    <property type="entry name" value="PSD-B"/>
</dbReference>
<gene>
    <name evidence="14" type="ORF">MNBD_GAMMA12-1016</name>
</gene>
<evidence type="ECO:0000256" key="13">
    <source>
        <dbReference type="ARBA" id="ARBA00024326"/>
    </source>
</evidence>
<proteinExistence type="inferred from homology"/>
<dbReference type="PANTHER" id="PTHR10067">
    <property type="entry name" value="PHOSPHATIDYLSERINE DECARBOXYLASE"/>
    <property type="match status" value="1"/>
</dbReference>
<dbReference type="InterPro" id="IPR003817">
    <property type="entry name" value="PS_Dcarbxylase"/>
</dbReference>
<name>A0A3B0ZLE9_9ZZZZ</name>
<keyword evidence="9" id="KW-0594">Phospholipid biosynthesis</keyword>
<evidence type="ECO:0000256" key="3">
    <source>
        <dbReference type="ARBA" id="ARBA00012243"/>
    </source>
</evidence>
<sequence>MTRLKIFLLSLLPQHLLSRIMLKLTHARRLPFRLFFMRWYAKKYNLKMFEAVEETIENYASINALFTRALKPEARPIDDDPYCIASPVDASVSQAGNIKNGTIYQAKKHNYSLNALLGGLPQLTAPFTNGKFATLYLSPEDYHRIHMPCTGTLRETIHIPGRLFSVAPDYVNHVPGLFARNERLVCIFDTEHGVMAVILVGAIFVSSIETVWAGTIVPPGAKRLSVVDYSHASKKITLKKGDELGRFNMGSTVILLHSNQHLEWENLSQESKVVYGTSIAQIPPQQSNDERT</sequence>
<keyword evidence="10 14" id="KW-0456">Lyase</keyword>
<keyword evidence="4" id="KW-1003">Cell membrane</keyword>
<reference evidence="14" key="1">
    <citation type="submission" date="2018-06" db="EMBL/GenBank/DDBJ databases">
        <authorList>
            <person name="Zhirakovskaya E."/>
        </authorList>
    </citation>
    <scope>NUCLEOTIDE SEQUENCE</scope>
</reference>
<dbReference type="GO" id="GO:0006646">
    <property type="term" value="P:phosphatidylethanolamine biosynthetic process"/>
    <property type="evidence" value="ECO:0007669"/>
    <property type="project" value="UniProtKB-UniPathway"/>
</dbReference>
<comment type="pathway">
    <text evidence="2">Lipid metabolism.</text>
</comment>
<keyword evidence="12" id="KW-0670">Pyruvate</keyword>
<dbReference type="Pfam" id="PF02666">
    <property type="entry name" value="PS_Dcarbxylase"/>
    <property type="match status" value="1"/>
</dbReference>
<evidence type="ECO:0000256" key="11">
    <source>
        <dbReference type="ARBA" id="ARBA00023264"/>
    </source>
</evidence>
<dbReference type="PANTHER" id="PTHR10067:SF6">
    <property type="entry name" value="PHOSPHATIDYLSERINE DECARBOXYLASE PROENZYME, MITOCHONDRIAL"/>
    <property type="match status" value="1"/>
</dbReference>
<evidence type="ECO:0000256" key="4">
    <source>
        <dbReference type="ARBA" id="ARBA00022475"/>
    </source>
</evidence>
<dbReference type="AlphaFoldDB" id="A0A3B0ZLE9"/>
<keyword evidence="7" id="KW-0443">Lipid metabolism</keyword>
<evidence type="ECO:0000256" key="6">
    <source>
        <dbReference type="ARBA" id="ARBA00022793"/>
    </source>
</evidence>
<dbReference type="EC" id="4.1.1.65" evidence="3"/>
<keyword evidence="5" id="KW-0444">Lipid biosynthesis</keyword>